<keyword evidence="2" id="KW-1185">Reference proteome</keyword>
<dbReference type="Proteomes" id="UP000823775">
    <property type="component" value="Unassembled WGS sequence"/>
</dbReference>
<evidence type="ECO:0000313" key="1">
    <source>
        <dbReference type="EMBL" id="MCE3049749.1"/>
    </source>
</evidence>
<organism evidence="1 2">
    <name type="scientific">Datura stramonium</name>
    <name type="common">Jimsonweed</name>
    <name type="synonym">Common thornapple</name>
    <dbReference type="NCBI Taxonomy" id="4076"/>
    <lineage>
        <taxon>Eukaryota</taxon>
        <taxon>Viridiplantae</taxon>
        <taxon>Streptophyta</taxon>
        <taxon>Embryophyta</taxon>
        <taxon>Tracheophyta</taxon>
        <taxon>Spermatophyta</taxon>
        <taxon>Magnoliopsida</taxon>
        <taxon>eudicotyledons</taxon>
        <taxon>Gunneridae</taxon>
        <taxon>Pentapetalae</taxon>
        <taxon>asterids</taxon>
        <taxon>lamiids</taxon>
        <taxon>Solanales</taxon>
        <taxon>Solanaceae</taxon>
        <taxon>Solanoideae</taxon>
        <taxon>Datureae</taxon>
        <taxon>Datura</taxon>
    </lineage>
</organism>
<evidence type="ECO:0000313" key="2">
    <source>
        <dbReference type="Proteomes" id="UP000823775"/>
    </source>
</evidence>
<dbReference type="EMBL" id="JACEIK010007105">
    <property type="protein sequence ID" value="MCE3049749.1"/>
    <property type="molecule type" value="Genomic_DNA"/>
</dbReference>
<name>A0ABS8WHW8_DATST</name>
<sequence>MAEGMSHRFLGQVVRSGYCIKFREWFRVSPGNNEGRDNLLVEPTTCQLDPPCKDTSIRSARCDISPHQENFAKNVVKLEWVDKQEDVFFGHKDDSARRFLEYFRD</sequence>
<proteinExistence type="predicted"/>
<reference evidence="1 2" key="1">
    <citation type="journal article" date="2021" name="BMC Genomics">
        <title>Datura genome reveals duplications of psychoactive alkaloid biosynthetic genes and high mutation rate following tissue culture.</title>
        <authorList>
            <person name="Rajewski A."/>
            <person name="Carter-House D."/>
            <person name="Stajich J."/>
            <person name="Litt A."/>
        </authorList>
    </citation>
    <scope>NUCLEOTIDE SEQUENCE [LARGE SCALE GENOMIC DNA]</scope>
    <source>
        <strain evidence="1">AR-01</strain>
    </source>
</reference>
<accession>A0ABS8WHW8</accession>
<gene>
    <name evidence="1" type="ORF">HAX54_045711</name>
</gene>
<comment type="caution">
    <text evidence="1">The sequence shown here is derived from an EMBL/GenBank/DDBJ whole genome shotgun (WGS) entry which is preliminary data.</text>
</comment>
<protein>
    <submittedName>
        <fullName evidence="1">Uncharacterized protein</fullName>
    </submittedName>
</protein>
<feature type="non-terminal residue" evidence="1">
    <location>
        <position position="105"/>
    </location>
</feature>